<gene>
    <name evidence="2" type="ORF">GHT09_008905</name>
    <name evidence="3" type="ORF">MONAX_5E046292</name>
</gene>
<reference evidence="3 4" key="1">
    <citation type="submission" date="2019-04" db="EMBL/GenBank/DDBJ databases">
        <authorList>
            <person name="Alioto T."/>
            <person name="Alioto T."/>
        </authorList>
    </citation>
    <scope>NUCLEOTIDE SEQUENCE [LARGE SCALE GENOMIC DNA]</scope>
</reference>
<protein>
    <submittedName>
        <fullName evidence="3">Uncharacterized protein</fullName>
    </submittedName>
</protein>
<evidence type="ECO:0000256" key="1">
    <source>
        <dbReference type="SAM" id="MobiDB-lite"/>
    </source>
</evidence>
<name>A0A5E4A7V4_MARMO</name>
<dbReference type="Proteomes" id="UP000335636">
    <property type="component" value="Unassembled WGS sequence"/>
</dbReference>
<dbReference type="EMBL" id="CABDUW010000026">
    <property type="protein sequence ID" value="VTJ53204.1"/>
    <property type="molecule type" value="Genomic_DNA"/>
</dbReference>
<sequence>MGAKTGVKDLCLKPGREGPGAGPERARPRARTLWPPDRRTTPGNLCVEFVGSGALENLGAATGLENTCF</sequence>
<keyword evidence="4" id="KW-1185">Reference proteome</keyword>
<feature type="region of interest" description="Disordered" evidence="1">
    <location>
        <begin position="1"/>
        <end position="42"/>
    </location>
</feature>
<dbReference type="Proteomes" id="UP000662637">
    <property type="component" value="Unassembled WGS sequence"/>
</dbReference>
<reference evidence="2" key="2">
    <citation type="submission" date="2020-08" db="EMBL/GenBank/DDBJ databases">
        <authorList>
            <person name="Shumante A."/>
            <person name="Zimin A.V."/>
            <person name="Puiu D."/>
            <person name="Salzberg S.L."/>
        </authorList>
    </citation>
    <scope>NUCLEOTIDE SEQUENCE</scope>
    <source>
        <strain evidence="2">WC2-LM</strain>
        <tissue evidence="2">Liver</tissue>
    </source>
</reference>
<feature type="compositionally biased region" description="Basic and acidic residues" evidence="1">
    <location>
        <begin position="1"/>
        <end position="16"/>
    </location>
</feature>
<evidence type="ECO:0000313" key="3">
    <source>
        <dbReference type="EMBL" id="VTJ53204.1"/>
    </source>
</evidence>
<evidence type="ECO:0000313" key="4">
    <source>
        <dbReference type="Proteomes" id="UP000335636"/>
    </source>
</evidence>
<proteinExistence type="predicted"/>
<dbReference type="EMBL" id="WJEC01008131">
    <property type="protein sequence ID" value="KAF7463695.1"/>
    <property type="molecule type" value="Genomic_DNA"/>
</dbReference>
<accession>A0A5E4A7V4</accession>
<dbReference type="AlphaFoldDB" id="A0A5E4A7V4"/>
<evidence type="ECO:0000313" key="2">
    <source>
        <dbReference type="EMBL" id="KAF7463695.1"/>
    </source>
</evidence>
<organism evidence="3 4">
    <name type="scientific">Marmota monax</name>
    <name type="common">Woodchuck</name>
    <dbReference type="NCBI Taxonomy" id="9995"/>
    <lineage>
        <taxon>Eukaryota</taxon>
        <taxon>Metazoa</taxon>
        <taxon>Chordata</taxon>
        <taxon>Craniata</taxon>
        <taxon>Vertebrata</taxon>
        <taxon>Euteleostomi</taxon>
        <taxon>Mammalia</taxon>
        <taxon>Eutheria</taxon>
        <taxon>Euarchontoglires</taxon>
        <taxon>Glires</taxon>
        <taxon>Rodentia</taxon>
        <taxon>Sciuromorpha</taxon>
        <taxon>Sciuridae</taxon>
        <taxon>Xerinae</taxon>
        <taxon>Marmotini</taxon>
        <taxon>Marmota</taxon>
    </lineage>
</organism>